<proteinExistence type="predicted"/>
<evidence type="ECO:0008006" key="3">
    <source>
        <dbReference type="Google" id="ProtNLM"/>
    </source>
</evidence>
<keyword evidence="2" id="KW-1185">Reference proteome</keyword>
<dbReference type="OrthoDB" id="5518677at2"/>
<organism evidence="1 2">
    <name type="scientific">Rummeliibacillus stabekisii</name>
    <dbReference type="NCBI Taxonomy" id="241244"/>
    <lineage>
        <taxon>Bacteria</taxon>
        <taxon>Bacillati</taxon>
        <taxon>Bacillota</taxon>
        <taxon>Bacilli</taxon>
        <taxon>Bacillales</taxon>
        <taxon>Caryophanaceae</taxon>
        <taxon>Rummeliibacillus</taxon>
    </lineage>
</organism>
<dbReference type="RefSeq" id="WP_066787993.1">
    <property type="nucleotide sequence ID" value="NZ_CP014806.1"/>
</dbReference>
<evidence type="ECO:0000313" key="1">
    <source>
        <dbReference type="EMBL" id="AMW99314.1"/>
    </source>
</evidence>
<protein>
    <recommendedName>
        <fullName evidence="3">Phage tail protein</fullName>
    </recommendedName>
</protein>
<gene>
    <name evidence="1" type="ORF">ATY39_07445</name>
</gene>
<sequence>MIEQTITIDQRTVKNVQKRLKGIERKAPNAISNALNRTISNLATNMGREVRAVYSVKASDIKSTLIKRIAKPNALNASIKSKGKVLGLDQFKVSPKTVQPLRKKPIKVAVKKGGLKPIPKAFVGNVSGIKVFERVSKERLPIRRLYGPSVPQMLKNVGVQGKLRDQANSKFRERLDHEINRLIERSKA</sequence>
<reference evidence="1 2" key="1">
    <citation type="journal article" date="2016" name="Genome Announc.">
        <title>Whole-Genome Sequence of Rummeliibacillus stabekisii Strain PP9 Isolated from Antarctic Soil.</title>
        <authorList>
            <person name="da Mota F.F."/>
            <person name="Vollu R.E."/>
            <person name="Jurelevicius D."/>
            <person name="Seldin L."/>
        </authorList>
    </citation>
    <scope>NUCLEOTIDE SEQUENCE [LARGE SCALE GENOMIC DNA]</scope>
    <source>
        <strain evidence="1 2">PP9</strain>
    </source>
</reference>
<dbReference type="STRING" id="241244.ATY39_07445"/>
<dbReference type="Pfam" id="PF06763">
    <property type="entry name" value="Minor_tail_Z"/>
    <property type="match status" value="1"/>
</dbReference>
<dbReference type="KEGG" id="rst:ATY39_07445"/>
<dbReference type="Proteomes" id="UP000076021">
    <property type="component" value="Chromosome"/>
</dbReference>
<reference evidence="2" key="2">
    <citation type="submission" date="2016-03" db="EMBL/GenBank/DDBJ databases">
        <authorList>
            <person name="Ploux O."/>
        </authorList>
    </citation>
    <scope>NUCLEOTIDE SEQUENCE [LARGE SCALE GENOMIC DNA]</scope>
    <source>
        <strain evidence="2">PP9</strain>
    </source>
</reference>
<accession>A0A143HC46</accession>
<dbReference type="AlphaFoldDB" id="A0A143HC46"/>
<dbReference type="EMBL" id="CP014806">
    <property type="protein sequence ID" value="AMW99314.1"/>
    <property type="molecule type" value="Genomic_DNA"/>
</dbReference>
<dbReference type="InterPro" id="IPR010633">
    <property type="entry name" value="Phage_lambda_GpZ"/>
</dbReference>
<evidence type="ECO:0000313" key="2">
    <source>
        <dbReference type="Proteomes" id="UP000076021"/>
    </source>
</evidence>
<name>A0A143HC46_9BACL</name>